<dbReference type="GO" id="GO:0034775">
    <property type="term" value="P:glutathione transmembrane transport"/>
    <property type="evidence" value="ECO:0007669"/>
    <property type="project" value="InterPro"/>
</dbReference>
<protein>
    <submittedName>
        <fullName evidence="10">Thiol reductant ABC exporter subunit CydC</fullName>
    </submittedName>
</protein>
<dbReference type="InterPro" id="IPR014223">
    <property type="entry name" value="ABC_CydC/D"/>
</dbReference>
<dbReference type="InterPro" id="IPR027417">
    <property type="entry name" value="P-loop_NTPase"/>
</dbReference>
<dbReference type="AlphaFoldDB" id="A0A494ZVL5"/>
<dbReference type="GO" id="GO:0045454">
    <property type="term" value="P:cell redox homeostasis"/>
    <property type="evidence" value="ECO:0007669"/>
    <property type="project" value="InterPro"/>
</dbReference>
<dbReference type="SUPFAM" id="SSF90123">
    <property type="entry name" value="ABC transporter transmembrane region"/>
    <property type="match status" value="1"/>
</dbReference>
<evidence type="ECO:0000256" key="4">
    <source>
        <dbReference type="ARBA" id="ARBA00022840"/>
    </source>
</evidence>
<dbReference type="GO" id="GO:0005886">
    <property type="term" value="C:plasma membrane"/>
    <property type="evidence" value="ECO:0007669"/>
    <property type="project" value="UniProtKB-SubCell"/>
</dbReference>
<dbReference type="GO" id="GO:0015421">
    <property type="term" value="F:ABC-type oligopeptide transporter activity"/>
    <property type="evidence" value="ECO:0007669"/>
    <property type="project" value="TreeGrafter"/>
</dbReference>
<keyword evidence="11" id="KW-1185">Reference proteome</keyword>
<dbReference type="NCBIfam" id="TIGR02868">
    <property type="entry name" value="CydC"/>
    <property type="match status" value="1"/>
</dbReference>
<dbReference type="PROSITE" id="PS50929">
    <property type="entry name" value="ABC_TM1F"/>
    <property type="match status" value="1"/>
</dbReference>
<feature type="domain" description="ABC transmembrane type-1" evidence="9">
    <location>
        <begin position="20"/>
        <end position="302"/>
    </location>
</feature>
<keyword evidence="3" id="KW-0547">Nucleotide-binding</keyword>
<dbReference type="PANTHER" id="PTHR43394:SF1">
    <property type="entry name" value="ATP-BINDING CASSETTE SUB-FAMILY B MEMBER 10, MITOCHONDRIAL"/>
    <property type="match status" value="1"/>
</dbReference>
<feature type="transmembrane region" description="Helical" evidence="7">
    <location>
        <begin position="129"/>
        <end position="150"/>
    </location>
</feature>
<keyword evidence="6 7" id="KW-0472">Membrane</keyword>
<gene>
    <name evidence="10" type="primary">cydC</name>
    <name evidence="10" type="ORF">D8M06_15915</name>
</gene>
<dbReference type="InterPro" id="IPR003439">
    <property type="entry name" value="ABC_transporter-like_ATP-bd"/>
</dbReference>
<dbReference type="SUPFAM" id="SSF52540">
    <property type="entry name" value="P-loop containing nucleoside triphosphate hydrolases"/>
    <property type="match status" value="1"/>
</dbReference>
<accession>A0A494ZVL5</accession>
<name>A0A494ZVL5_9BACI</name>
<evidence type="ECO:0000313" key="10">
    <source>
        <dbReference type="EMBL" id="RKQ30392.1"/>
    </source>
</evidence>
<evidence type="ECO:0000256" key="2">
    <source>
        <dbReference type="ARBA" id="ARBA00022692"/>
    </source>
</evidence>
<dbReference type="InterPro" id="IPR039421">
    <property type="entry name" value="Type_1_exporter"/>
</dbReference>
<evidence type="ECO:0000259" key="8">
    <source>
        <dbReference type="PROSITE" id="PS50893"/>
    </source>
</evidence>
<feature type="transmembrane region" description="Helical" evidence="7">
    <location>
        <begin position="156"/>
        <end position="179"/>
    </location>
</feature>
<feature type="domain" description="ABC transporter" evidence="8">
    <location>
        <begin position="338"/>
        <end position="567"/>
    </location>
</feature>
<dbReference type="PROSITE" id="PS50893">
    <property type="entry name" value="ABC_TRANSPORTER_2"/>
    <property type="match status" value="1"/>
</dbReference>
<reference evidence="10 11" key="1">
    <citation type="journal article" date="2016" name="Int. J. Syst. Evol. Microbiol.">
        <title>Oceanobacillus halophilus sp. nov., a novel moderately halophilic bacterium from a hypersaline lake.</title>
        <authorList>
            <person name="Amoozegar M.A."/>
            <person name="Bagheri M."/>
            <person name="Makhdoumi A."/>
            <person name="Nikou M.M."/>
            <person name="Fazeli S.A.S."/>
            <person name="Schumann P."/>
            <person name="Sproer C."/>
            <person name="Sanchez-Porro C."/>
            <person name="Ventosa A."/>
        </authorList>
    </citation>
    <scope>NUCLEOTIDE SEQUENCE [LARGE SCALE GENOMIC DNA]</scope>
    <source>
        <strain evidence="10 11">DSM 23996</strain>
    </source>
</reference>
<comment type="subcellular location">
    <subcellularLocation>
        <location evidence="1">Cell membrane</location>
        <topology evidence="1">Multi-pass membrane protein</topology>
    </subcellularLocation>
</comment>
<evidence type="ECO:0000313" key="11">
    <source>
        <dbReference type="Proteomes" id="UP000269301"/>
    </source>
</evidence>
<feature type="transmembrane region" description="Helical" evidence="7">
    <location>
        <begin position="249"/>
        <end position="267"/>
    </location>
</feature>
<feature type="transmembrane region" description="Helical" evidence="7">
    <location>
        <begin position="48"/>
        <end position="71"/>
    </location>
</feature>
<proteinExistence type="predicted"/>
<keyword evidence="2 7" id="KW-0812">Transmembrane</keyword>
<dbReference type="InterPro" id="IPR011527">
    <property type="entry name" value="ABC1_TM_dom"/>
</dbReference>
<dbReference type="SMART" id="SM00382">
    <property type="entry name" value="AAA"/>
    <property type="match status" value="1"/>
</dbReference>
<dbReference type="GO" id="GO:0016887">
    <property type="term" value="F:ATP hydrolysis activity"/>
    <property type="evidence" value="ECO:0007669"/>
    <property type="project" value="InterPro"/>
</dbReference>
<dbReference type="Pfam" id="PF00664">
    <property type="entry name" value="ABC_membrane"/>
    <property type="match status" value="1"/>
</dbReference>
<dbReference type="InterPro" id="IPR003593">
    <property type="entry name" value="AAA+_ATPase"/>
</dbReference>
<evidence type="ECO:0000256" key="3">
    <source>
        <dbReference type="ARBA" id="ARBA00022741"/>
    </source>
</evidence>
<dbReference type="InterPro" id="IPR017871">
    <property type="entry name" value="ABC_transporter-like_CS"/>
</dbReference>
<dbReference type="CDD" id="cd03228">
    <property type="entry name" value="ABCC_MRP_Like"/>
    <property type="match status" value="1"/>
</dbReference>
<keyword evidence="5 7" id="KW-1133">Transmembrane helix</keyword>
<keyword evidence="4" id="KW-0067">ATP-binding</keyword>
<evidence type="ECO:0000256" key="5">
    <source>
        <dbReference type="ARBA" id="ARBA00022989"/>
    </source>
</evidence>
<feature type="transmembrane region" description="Helical" evidence="7">
    <location>
        <begin position="20"/>
        <end position="42"/>
    </location>
</feature>
<dbReference type="InterPro" id="IPR036640">
    <property type="entry name" value="ABC1_TM_sf"/>
</dbReference>
<dbReference type="Gene3D" id="1.20.1560.10">
    <property type="entry name" value="ABC transporter type 1, transmembrane domain"/>
    <property type="match status" value="1"/>
</dbReference>
<dbReference type="RefSeq" id="WP_121205592.1">
    <property type="nucleotide sequence ID" value="NZ_RBZP01000018.1"/>
</dbReference>
<evidence type="ECO:0000256" key="7">
    <source>
        <dbReference type="SAM" id="Phobius"/>
    </source>
</evidence>
<sequence length="574" mass="64804">MKELQILIRIIFLEKKAMYVSVICGFIAGLTAVALFASSGYLLSQSAFAPPIYTLIILVASIKLLGITSALSRYGERYYSHQGTFSMLSHLRVLFYEKLTDQSAHIFQKHRSGDLLAKIIGDVETLQNFFLRVFYPPIVIALIFSFTIYFTSFFSLGAAVLLFLGFILTTILIPAIFALRQRKVKRPVRQYRANLSTNVTEFLYGFRDLKTYQKQEKKKDQLFQVADAYVKEQEAETTEQLFSESLNGFLASIMTLLVLGYGAYLVANGQLNGVYLALLVMISLTVFENVTSMAVFPSHFEDNRQAASRLNEIVKSNDKQDQASKKKEELILSDAPSIKIEHASFTFPDQSMKAIDDVTFKLPAGSKTAIVGPSGSGKSTLLNLLLSFYSLDQGDIRLNNKSYQQIEPDSIWKNTNVILQHHHFFYGTVEDNLLLANKAATMEELQHVLAAVQLENLDLQDQILEKAENLSGGEKQRLAIARILLKRSPLWLLDEPTSSLDPVTESAIYNHLMEVAKQDTLVLITHRLTGLDKMDQIIVMDHGKIVEIGTYKTLMEKQGYFYRMNQIEKNVISF</sequence>
<dbReference type="PANTHER" id="PTHR43394">
    <property type="entry name" value="ATP-DEPENDENT PERMEASE MDL1, MITOCHONDRIAL"/>
    <property type="match status" value="1"/>
</dbReference>
<dbReference type="Pfam" id="PF00005">
    <property type="entry name" value="ABC_tran"/>
    <property type="match status" value="1"/>
</dbReference>
<organism evidence="10 11">
    <name type="scientific">Oceanobacillus halophilus</name>
    <dbReference type="NCBI Taxonomy" id="930130"/>
    <lineage>
        <taxon>Bacteria</taxon>
        <taxon>Bacillati</taxon>
        <taxon>Bacillota</taxon>
        <taxon>Bacilli</taxon>
        <taxon>Bacillales</taxon>
        <taxon>Bacillaceae</taxon>
        <taxon>Oceanobacillus</taxon>
    </lineage>
</organism>
<evidence type="ECO:0000256" key="6">
    <source>
        <dbReference type="ARBA" id="ARBA00023136"/>
    </source>
</evidence>
<dbReference type="OrthoDB" id="9770415at2"/>
<comment type="caution">
    <text evidence="10">The sequence shown here is derived from an EMBL/GenBank/DDBJ whole genome shotgun (WGS) entry which is preliminary data.</text>
</comment>
<dbReference type="CDD" id="cd18585">
    <property type="entry name" value="ABC_6TM_CydC"/>
    <property type="match status" value="1"/>
</dbReference>
<dbReference type="Proteomes" id="UP000269301">
    <property type="component" value="Unassembled WGS sequence"/>
</dbReference>
<evidence type="ECO:0000256" key="1">
    <source>
        <dbReference type="ARBA" id="ARBA00004651"/>
    </source>
</evidence>
<evidence type="ECO:0000259" key="9">
    <source>
        <dbReference type="PROSITE" id="PS50929"/>
    </source>
</evidence>
<dbReference type="GO" id="GO:0005524">
    <property type="term" value="F:ATP binding"/>
    <property type="evidence" value="ECO:0007669"/>
    <property type="project" value="UniProtKB-KW"/>
</dbReference>
<dbReference type="Gene3D" id="3.40.50.300">
    <property type="entry name" value="P-loop containing nucleotide triphosphate hydrolases"/>
    <property type="match status" value="1"/>
</dbReference>
<dbReference type="EMBL" id="RBZP01000018">
    <property type="protein sequence ID" value="RKQ30392.1"/>
    <property type="molecule type" value="Genomic_DNA"/>
</dbReference>
<dbReference type="PROSITE" id="PS00211">
    <property type="entry name" value="ABC_TRANSPORTER_1"/>
    <property type="match status" value="1"/>
</dbReference>